<dbReference type="EMBL" id="PDCK01000043">
    <property type="protein sequence ID" value="PRQ32813.1"/>
    <property type="molecule type" value="Genomic_DNA"/>
</dbReference>
<protein>
    <submittedName>
        <fullName evidence="2">Uncharacterized protein</fullName>
    </submittedName>
</protein>
<dbReference type="Proteomes" id="UP000238479">
    <property type="component" value="Chromosome 5"/>
</dbReference>
<evidence type="ECO:0000313" key="3">
    <source>
        <dbReference type="Proteomes" id="UP000238479"/>
    </source>
</evidence>
<gene>
    <name evidence="2" type="ORF">RchiOBHm_Chr5g0050601</name>
</gene>
<dbReference type="Gramene" id="PRQ32813">
    <property type="protein sequence ID" value="PRQ32813"/>
    <property type="gene ID" value="RchiOBHm_Chr5g0050601"/>
</dbReference>
<keyword evidence="3" id="KW-1185">Reference proteome</keyword>
<evidence type="ECO:0000313" key="2">
    <source>
        <dbReference type="EMBL" id="PRQ32813.1"/>
    </source>
</evidence>
<feature type="region of interest" description="Disordered" evidence="1">
    <location>
        <begin position="1"/>
        <end position="36"/>
    </location>
</feature>
<proteinExistence type="predicted"/>
<reference evidence="2 3" key="1">
    <citation type="journal article" date="2018" name="Nat. Genet.">
        <title>The Rosa genome provides new insights in the design of modern roses.</title>
        <authorList>
            <person name="Bendahmane M."/>
        </authorList>
    </citation>
    <scope>NUCLEOTIDE SEQUENCE [LARGE SCALE GENOMIC DNA]</scope>
    <source>
        <strain evidence="3">cv. Old Blush</strain>
    </source>
</reference>
<feature type="compositionally biased region" description="Polar residues" evidence="1">
    <location>
        <begin position="1"/>
        <end position="12"/>
    </location>
</feature>
<sequence>MVSRSLQQSRKTSSAKKASPPPSFLDDAAEEEEATEPSVITTCRRCWKSFLQYVTDLDLLTWVPRAFSWCPN</sequence>
<evidence type="ECO:0000256" key="1">
    <source>
        <dbReference type="SAM" id="MobiDB-lite"/>
    </source>
</evidence>
<dbReference type="AlphaFoldDB" id="A0A2P6QF47"/>
<name>A0A2P6QF47_ROSCH</name>
<accession>A0A2P6QF47</accession>
<comment type="caution">
    <text evidence="2">The sequence shown here is derived from an EMBL/GenBank/DDBJ whole genome shotgun (WGS) entry which is preliminary data.</text>
</comment>
<organism evidence="2 3">
    <name type="scientific">Rosa chinensis</name>
    <name type="common">China rose</name>
    <dbReference type="NCBI Taxonomy" id="74649"/>
    <lineage>
        <taxon>Eukaryota</taxon>
        <taxon>Viridiplantae</taxon>
        <taxon>Streptophyta</taxon>
        <taxon>Embryophyta</taxon>
        <taxon>Tracheophyta</taxon>
        <taxon>Spermatophyta</taxon>
        <taxon>Magnoliopsida</taxon>
        <taxon>eudicotyledons</taxon>
        <taxon>Gunneridae</taxon>
        <taxon>Pentapetalae</taxon>
        <taxon>rosids</taxon>
        <taxon>fabids</taxon>
        <taxon>Rosales</taxon>
        <taxon>Rosaceae</taxon>
        <taxon>Rosoideae</taxon>
        <taxon>Rosoideae incertae sedis</taxon>
        <taxon>Rosa</taxon>
    </lineage>
</organism>